<protein>
    <submittedName>
        <fullName evidence="1">Uncharacterized protein</fullName>
    </submittedName>
</protein>
<keyword evidence="2" id="KW-1185">Reference proteome</keyword>
<sequence length="69" mass="7517">MEHSVAHGQPLVARTPLKFQEISGCRVHAQIKVPSKWKTNDLLEATYFATPLCHAARPSTGTIIGSTNC</sequence>
<evidence type="ECO:0000313" key="2">
    <source>
        <dbReference type="Proteomes" id="UP000193498"/>
    </source>
</evidence>
<comment type="caution">
    <text evidence="1">The sequence shown here is derived from an EMBL/GenBank/DDBJ whole genome shotgun (WGS) entry which is preliminary data.</text>
</comment>
<evidence type="ECO:0000313" key="1">
    <source>
        <dbReference type="EMBL" id="ORY06357.1"/>
    </source>
</evidence>
<organism evidence="1 2">
    <name type="scientific">Basidiobolus meristosporus CBS 931.73</name>
    <dbReference type="NCBI Taxonomy" id="1314790"/>
    <lineage>
        <taxon>Eukaryota</taxon>
        <taxon>Fungi</taxon>
        <taxon>Fungi incertae sedis</taxon>
        <taxon>Zoopagomycota</taxon>
        <taxon>Entomophthoromycotina</taxon>
        <taxon>Basidiobolomycetes</taxon>
        <taxon>Basidiobolales</taxon>
        <taxon>Basidiobolaceae</taxon>
        <taxon>Basidiobolus</taxon>
    </lineage>
</organism>
<dbReference type="EMBL" id="MCFE01000017">
    <property type="protein sequence ID" value="ORY06357.1"/>
    <property type="molecule type" value="Genomic_DNA"/>
</dbReference>
<dbReference type="InParanoid" id="A0A1Y1Z8M4"/>
<reference evidence="1 2" key="1">
    <citation type="submission" date="2016-07" db="EMBL/GenBank/DDBJ databases">
        <title>Pervasive Adenine N6-methylation of Active Genes in Fungi.</title>
        <authorList>
            <consortium name="DOE Joint Genome Institute"/>
            <person name="Mondo S.J."/>
            <person name="Dannebaum R.O."/>
            <person name="Kuo R.C."/>
            <person name="Labutti K."/>
            <person name="Haridas S."/>
            <person name="Kuo A."/>
            <person name="Salamov A."/>
            <person name="Ahrendt S.R."/>
            <person name="Lipzen A."/>
            <person name="Sullivan W."/>
            <person name="Andreopoulos W.B."/>
            <person name="Clum A."/>
            <person name="Lindquist E."/>
            <person name="Daum C."/>
            <person name="Ramamoorthy G.K."/>
            <person name="Gryganskyi A."/>
            <person name="Culley D."/>
            <person name="Magnuson J.K."/>
            <person name="James T.Y."/>
            <person name="O'Malley M.A."/>
            <person name="Stajich J.E."/>
            <person name="Spatafora J.W."/>
            <person name="Visel A."/>
            <person name="Grigoriev I.V."/>
        </authorList>
    </citation>
    <scope>NUCLEOTIDE SEQUENCE [LARGE SCALE GENOMIC DNA]</scope>
    <source>
        <strain evidence="1 2">CBS 931.73</strain>
    </source>
</reference>
<dbReference type="Proteomes" id="UP000193498">
    <property type="component" value="Unassembled WGS sequence"/>
</dbReference>
<dbReference type="AlphaFoldDB" id="A0A1Y1Z8M4"/>
<proteinExistence type="predicted"/>
<accession>A0A1Y1Z8M4</accession>
<gene>
    <name evidence="1" type="ORF">K493DRAFT_310671</name>
</gene>
<name>A0A1Y1Z8M4_9FUNG</name>